<accession>A0AAN6YRH3</accession>
<reference evidence="1" key="1">
    <citation type="journal article" date="2023" name="Mol. Phylogenet. Evol.">
        <title>Genome-scale phylogeny and comparative genomics of the fungal order Sordariales.</title>
        <authorList>
            <person name="Hensen N."/>
            <person name="Bonometti L."/>
            <person name="Westerberg I."/>
            <person name="Brannstrom I.O."/>
            <person name="Guillou S."/>
            <person name="Cros-Aarteil S."/>
            <person name="Calhoun S."/>
            <person name="Haridas S."/>
            <person name="Kuo A."/>
            <person name="Mondo S."/>
            <person name="Pangilinan J."/>
            <person name="Riley R."/>
            <person name="LaButti K."/>
            <person name="Andreopoulos B."/>
            <person name="Lipzen A."/>
            <person name="Chen C."/>
            <person name="Yan M."/>
            <person name="Daum C."/>
            <person name="Ng V."/>
            <person name="Clum A."/>
            <person name="Steindorff A."/>
            <person name="Ohm R.A."/>
            <person name="Martin F."/>
            <person name="Silar P."/>
            <person name="Natvig D.O."/>
            <person name="Lalanne C."/>
            <person name="Gautier V."/>
            <person name="Ament-Velasquez S.L."/>
            <person name="Kruys A."/>
            <person name="Hutchinson M.I."/>
            <person name="Powell A.J."/>
            <person name="Barry K."/>
            <person name="Miller A.N."/>
            <person name="Grigoriev I.V."/>
            <person name="Debuchy R."/>
            <person name="Gladieux P."/>
            <person name="Hiltunen Thoren M."/>
            <person name="Johannesson H."/>
        </authorList>
    </citation>
    <scope>NUCLEOTIDE SEQUENCE</scope>
    <source>
        <strain evidence="1">CBS 508.74</strain>
    </source>
</reference>
<dbReference type="EMBL" id="MU853345">
    <property type="protein sequence ID" value="KAK4111698.1"/>
    <property type="molecule type" value="Genomic_DNA"/>
</dbReference>
<keyword evidence="2" id="KW-1185">Reference proteome</keyword>
<protein>
    <submittedName>
        <fullName evidence="1">Uncharacterized protein</fullName>
    </submittedName>
</protein>
<dbReference type="Proteomes" id="UP001302812">
    <property type="component" value="Unassembled WGS sequence"/>
</dbReference>
<sequence length="202" mass="22112">MDFLLWDMGRTSISAEASLFDLLSQCFDKFRGVFNLEDPHGILTRPSILEGMLNAVFDTDSRAFVTEKSPGFIAGLEEHDKLCLYVQAVAGMVLIFRRLSSLGRTLSAGLASREIQLFKESQQRTVVLSKIADTSLLSACYARSGIVDFVVEAVEGQELGQHANPSSGITGDDLLDNTAGWVTDRPCKNMGLPWGFTIMAIN</sequence>
<evidence type="ECO:0000313" key="1">
    <source>
        <dbReference type="EMBL" id="KAK4111698.1"/>
    </source>
</evidence>
<comment type="caution">
    <text evidence="1">The sequence shown here is derived from an EMBL/GenBank/DDBJ whole genome shotgun (WGS) entry which is preliminary data.</text>
</comment>
<gene>
    <name evidence="1" type="ORF">N656DRAFT_148516</name>
</gene>
<organism evidence="1 2">
    <name type="scientific">Canariomyces notabilis</name>
    <dbReference type="NCBI Taxonomy" id="2074819"/>
    <lineage>
        <taxon>Eukaryota</taxon>
        <taxon>Fungi</taxon>
        <taxon>Dikarya</taxon>
        <taxon>Ascomycota</taxon>
        <taxon>Pezizomycotina</taxon>
        <taxon>Sordariomycetes</taxon>
        <taxon>Sordariomycetidae</taxon>
        <taxon>Sordariales</taxon>
        <taxon>Chaetomiaceae</taxon>
        <taxon>Canariomyces</taxon>
    </lineage>
</organism>
<dbReference type="RefSeq" id="XP_064669268.1">
    <property type="nucleotide sequence ID" value="XM_064808659.1"/>
</dbReference>
<proteinExistence type="predicted"/>
<reference evidence="1" key="2">
    <citation type="submission" date="2023-05" db="EMBL/GenBank/DDBJ databases">
        <authorList>
            <consortium name="Lawrence Berkeley National Laboratory"/>
            <person name="Steindorff A."/>
            <person name="Hensen N."/>
            <person name="Bonometti L."/>
            <person name="Westerberg I."/>
            <person name="Brannstrom I.O."/>
            <person name="Guillou S."/>
            <person name="Cros-Aarteil S."/>
            <person name="Calhoun S."/>
            <person name="Haridas S."/>
            <person name="Kuo A."/>
            <person name="Mondo S."/>
            <person name="Pangilinan J."/>
            <person name="Riley R."/>
            <person name="Labutti K."/>
            <person name="Andreopoulos B."/>
            <person name="Lipzen A."/>
            <person name="Chen C."/>
            <person name="Yanf M."/>
            <person name="Daum C."/>
            <person name="Ng V."/>
            <person name="Clum A."/>
            <person name="Ohm R."/>
            <person name="Martin F."/>
            <person name="Silar P."/>
            <person name="Natvig D."/>
            <person name="Lalanne C."/>
            <person name="Gautier V."/>
            <person name="Ament-Velasquez S.L."/>
            <person name="Kruys A."/>
            <person name="Hutchinson M.I."/>
            <person name="Powell A.J."/>
            <person name="Barry K."/>
            <person name="Miller A.N."/>
            <person name="Grigoriev I.V."/>
            <person name="Debuchy R."/>
            <person name="Gladieux P."/>
            <person name="Thoren M.H."/>
            <person name="Johannesson H."/>
        </authorList>
    </citation>
    <scope>NUCLEOTIDE SEQUENCE</scope>
    <source>
        <strain evidence="1">CBS 508.74</strain>
    </source>
</reference>
<name>A0AAN6YRH3_9PEZI</name>
<evidence type="ECO:0000313" key="2">
    <source>
        <dbReference type="Proteomes" id="UP001302812"/>
    </source>
</evidence>
<dbReference type="GeneID" id="89932782"/>
<dbReference type="AlphaFoldDB" id="A0AAN6YRH3"/>